<dbReference type="Proteomes" id="UP000235392">
    <property type="component" value="Unassembled WGS sequence"/>
</dbReference>
<protein>
    <submittedName>
        <fullName evidence="2">Uncharacterized protein</fullName>
    </submittedName>
</protein>
<dbReference type="AlphaFoldDB" id="A0A2N5SF98"/>
<sequence length="200" mass="21864">MVQVLYPKNVKLELAAGLKDDNWAGCPTSHPNPPGFGLRFGGIFTSRPGPSQPKSNELWGPSRTNPNCNNGKHKRRGQHPVVPPPEPRLQLQGATTRSRTSTRSSPLNSNNPETEISAVQTPAPESKSQDNSVNQSKKQKLTSGIWEHFTKIGVVTWTCLTPRQAVLPNRKGSLPMQTLREAWAAQHRGQAKASAHVGNM</sequence>
<name>A0A2N5SF98_9BASI</name>
<comment type="caution">
    <text evidence="2">The sequence shown here is derived from an EMBL/GenBank/DDBJ whole genome shotgun (WGS) entry which is preliminary data.</text>
</comment>
<evidence type="ECO:0000256" key="1">
    <source>
        <dbReference type="SAM" id="MobiDB-lite"/>
    </source>
</evidence>
<feature type="compositionally biased region" description="Polar residues" evidence="1">
    <location>
        <begin position="106"/>
        <end position="120"/>
    </location>
</feature>
<evidence type="ECO:0000313" key="3">
    <source>
        <dbReference type="Proteomes" id="UP000235392"/>
    </source>
</evidence>
<gene>
    <name evidence="2" type="ORF">PCASD_25498</name>
</gene>
<feature type="non-terminal residue" evidence="2">
    <location>
        <position position="200"/>
    </location>
</feature>
<dbReference type="EMBL" id="PGCI01000904">
    <property type="protein sequence ID" value="PLW11922.1"/>
    <property type="molecule type" value="Genomic_DNA"/>
</dbReference>
<feature type="region of interest" description="Disordered" evidence="1">
    <location>
        <begin position="23"/>
        <end position="136"/>
    </location>
</feature>
<evidence type="ECO:0000313" key="2">
    <source>
        <dbReference type="EMBL" id="PLW11922.1"/>
    </source>
</evidence>
<proteinExistence type="predicted"/>
<reference evidence="2 3" key="1">
    <citation type="submission" date="2017-11" db="EMBL/GenBank/DDBJ databases">
        <title>De novo assembly and phasing of dikaryotic genomes from two isolates of Puccinia coronata f. sp. avenae, the causal agent of oat crown rust.</title>
        <authorList>
            <person name="Miller M.E."/>
            <person name="Zhang Y."/>
            <person name="Omidvar V."/>
            <person name="Sperschneider J."/>
            <person name="Schwessinger B."/>
            <person name="Raley C."/>
            <person name="Palmer J.M."/>
            <person name="Garnica D."/>
            <person name="Upadhyaya N."/>
            <person name="Rathjen J."/>
            <person name="Taylor J.M."/>
            <person name="Park R.F."/>
            <person name="Dodds P.N."/>
            <person name="Hirsch C.D."/>
            <person name="Kianian S.F."/>
            <person name="Figueroa M."/>
        </authorList>
    </citation>
    <scope>NUCLEOTIDE SEQUENCE [LARGE SCALE GENOMIC DNA]</scope>
    <source>
        <strain evidence="2">12SD80</strain>
    </source>
</reference>
<organism evidence="2 3">
    <name type="scientific">Puccinia coronata f. sp. avenae</name>
    <dbReference type="NCBI Taxonomy" id="200324"/>
    <lineage>
        <taxon>Eukaryota</taxon>
        <taxon>Fungi</taxon>
        <taxon>Dikarya</taxon>
        <taxon>Basidiomycota</taxon>
        <taxon>Pucciniomycotina</taxon>
        <taxon>Pucciniomycetes</taxon>
        <taxon>Pucciniales</taxon>
        <taxon>Pucciniaceae</taxon>
        <taxon>Puccinia</taxon>
    </lineage>
</organism>
<accession>A0A2N5SF98</accession>
<feature type="compositionally biased region" description="Low complexity" evidence="1">
    <location>
        <begin position="95"/>
        <end position="105"/>
    </location>
</feature>